<dbReference type="AlphaFoldDB" id="A0AAN9TKZ3"/>
<name>A0AAN9TKZ3_9HEMI</name>
<reference evidence="1 2" key="1">
    <citation type="submission" date="2024-03" db="EMBL/GenBank/DDBJ databases">
        <title>Adaptation during the transition from Ophiocordyceps entomopathogen to insect associate is accompanied by gene loss and intensified selection.</title>
        <authorList>
            <person name="Ward C.M."/>
            <person name="Onetto C.A."/>
            <person name="Borneman A.R."/>
        </authorList>
    </citation>
    <scope>NUCLEOTIDE SEQUENCE [LARGE SCALE GENOMIC DNA]</scope>
    <source>
        <strain evidence="1">AWRI1</strain>
        <tissue evidence="1">Single Adult Female</tissue>
    </source>
</reference>
<proteinExistence type="predicted"/>
<keyword evidence="2" id="KW-1185">Reference proteome</keyword>
<evidence type="ECO:0000313" key="1">
    <source>
        <dbReference type="EMBL" id="KAK7601050.1"/>
    </source>
</evidence>
<organism evidence="1 2">
    <name type="scientific">Parthenolecanium corni</name>
    <dbReference type="NCBI Taxonomy" id="536013"/>
    <lineage>
        <taxon>Eukaryota</taxon>
        <taxon>Metazoa</taxon>
        <taxon>Ecdysozoa</taxon>
        <taxon>Arthropoda</taxon>
        <taxon>Hexapoda</taxon>
        <taxon>Insecta</taxon>
        <taxon>Pterygota</taxon>
        <taxon>Neoptera</taxon>
        <taxon>Paraneoptera</taxon>
        <taxon>Hemiptera</taxon>
        <taxon>Sternorrhyncha</taxon>
        <taxon>Coccoidea</taxon>
        <taxon>Coccidae</taxon>
        <taxon>Parthenolecanium</taxon>
    </lineage>
</organism>
<comment type="caution">
    <text evidence="1">The sequence shown here is derived from an EMBL/GenBank/DDBJ whole genome shotgun (WGS) entry which is preliminary data.</text>
</comment>
<protein>
    <submittedName>
        <fullName evidence="1">Uncharacterized protein</fullName>
    </submittedName>
</protein>
<accession>A0AAN9TKZ3</accession>
<dbReference type="Proteomes" id="UP001367676">
    <property type="component" value="Unassembled WGS sequence"/>
</dbReference>
<dbReference type="EMBL" id="JBBCAQ010000010">
    <property type="protein sequence ID" value="KAK7601050.1"/>
    <property type="molecule type" value="Genomic_DNA"/>
</dbReference>
<evidence type="ECO:0000313" key="2">
    <source>
        <dbReference type="Proteomes" id="UP001367676"/>
    </source>
</evidence>
<sequence length="290" mass="33104">MVGEKVRLWHTSSVCGNTTSDHRKIRTTTVAELSPTVGSATIGHYFLTMSESDFRLWHNLVRQSDLPQSEIIFVHVGVRLWHNLVRQSDLPQSDIIFVHVGVRLWHNLVRQSDLPQSDIIFVLFRLWHNLVQQLDLPQSDIIFVHVGVRLWHNLVQQSDLPQSDIIFVLFRLWHNLVRQSDLPQSDTIFVLCRSPISDCGIIQSDNRICHNQTLFLYQVGVRLWHNLVRLSDLPQSDIIFVPSRSPIVAEFYPTVGSACLIPTVADVPIVGAIVAEFYLTVGLQQSDLPI</sequence>
<gene>
    <name evidence="1" type="ORF">V9T40_008491</name>
</gene>